<keyword evidence="3" id="KW-1185">Reference proteome</keyword>
<dbReference type="KEGG" id="tet:TTHERM_000138609"/>
<dbReference type="InParanoid" id="W7X2J4"/>
<proteinExistence type="predicted"/>
<dbReference type="EMBL" id="GG662639">
    <property type="protein sequence ID" value="EWS73470.1"/>
    <property type="molecule type" value="Genomic_DNA"/>
</dbReference>
<accession>W7X2J4</accession>
<dbReference type="AlphaFoldDB" id="W7X2J4"/>
<evidence type="ECO:0000313" key="3">
    <source>
        <dbReference type="Proteomes" id="UP000009168"/>
    </source>
</evidence>
<feature type="transmembrane region" description="Helical" evidence="1">
    <location>
        <begin position="103"/>
        <end position="125"/>
    </location>
</feature>
<keyword evidence="1 2" id="KW-0812">Transmembrane</keyword>
<name>W7X2J4_TETTS</name>
<keyword evidence="1" id="KW-0472">Membrane</keyword>
<evidence type="ECO:0000256" key="1">
    <source>
        <dbReference type="SAM" id="Phobius"/>
    </source>
</evidence>
<reference evidence="3" key="1">
    <citation type="journal article" date="2006" name="PLoS Biol.">
        <title>Macronuclear genome sequence of the ciliate Tetrahymena thermophila, a model eukaryote.</title>
        <authorList>
            <person name="Eisen J.A."/>
            <person name="Coyne R.S."/>
            <person name="Wu M."/>
            <person name="Wu D."/>
            <person name="Thiagarajan M."/>
            <person name="Wortman J.R."/>
            <person name="Badger J.H."/>
            <person name="Ren Q."/>
            <person name="Amedeo P."/>
            <person name="Jones K.M."/>
            <person name="Tallon L.J."/>
            <person name="Delcher A.L."/>
            <person name="Salzberg S.L."/>
            <person name="Silva J.C."/>
            <person name="Haas B.J."/>
            <person name="Majoros W.H."/>
            <person name="Farzad M."/>
            <person name="Carlton J.M."/>
            <person name="Smith R.K. Jr."/>
            <person name="Garg J."/>
            <person name="Pearlman R.E."/>
            <person name="Karrer K.M."/>
            <person name="Sun L."/>
            <person name="Manning G."/>
            <person name="Elde N.C."/>
            <person name="Turkewitz A.P."/>
            <person name="Asai D.J."/>
            <person name="Wilkes D.E."/>
            <person name="Wang Y."/>
            <person name="Cai H."/>
            <person name="Collins K."/>
            <person name="Stewart B.A."/>
            <person name="Lee S.R."/>
            <person name="Wilamowska K."/>
            <person name="Weinberg Z."/>
            <person name="Ruzzo W.L."/>
            <person name="Wloga D."/>
            <person name="Gaertig J."/>
            <person name="Frankel J."/>
            <person name="Tsao C.-C."/>
            <person name="Gorovsky M.A."/>
            <person name="Keeling P.J."/>
            <person name="Waller R.F."/>
            <person name="Patron N.J."/>
            <person name="Cherry J.M."/>
            <person name="Stover N.A."/>
            <person name="Krieger C.J."/>
            <person name="del Toro C."/>
            <person name="Ryder H.F."/>
            <person name="Williamson S.C."/>
            <person name="Barbeau R.A."/>
            <person name="Hamilton E.P."/>
            <person name="Orias E."/>
        </authorList>
    </citation>
    <scope>NUCLEOTIDE SEQUENCE [LARGE SCALE GENOMIC DNA]</scope>
    <source>
        <strain evidence="3">SB210</strain>
    </source>
</reference>
<dbReference type="Proteomes" id="UP000009168">
    <property type="component" value="Unassembled WGS sequence"/>
</dbReference>
<keyword evidence="1" id="KW-1133">Transmembrane helix</keyword>
<evidence type="ECO:0000313" key="2">
    <source>
        <dbReference type="EMBL" id="EWS73470.1"/>
    </source>
</evidence>
<dbReference type="GeneID" id="24437476"/>
<organism evidence="2 3">
    <name type="scientific">Tetrahymena thermophila (strain SB210)</name>
    <dbReference type="NCBI Taxonomy" id="312017"/>
    <lineage>
        <taxon>Eukaryota</taxon>
        <taxon>Sar</taxon>
        <taxon>Alveolata</taxon>
        <taxon>Ciliophora</taxon>
        <taxon>Intramacronucleata</taxon>
        <taxon>Oligohymenophorea</taxon>
        <taxon>Hymenostomatida</taxon>
        <taxon>Tetrahymenina</taxon>
        <taxon>Tetrahymenidae</taxon>
        <taxon>Tetrahymena</taxon>
    </lineage>
</organism>
<protein>
    <submittedName>
        <fullName evidence="2">Transmembrane protein, putative</fullName>
    </submittedName>
</protein>
<sequence length="147" mass="17448">MIVFSFKYFISSIELRQSFSILMKTLQLKVSSVFPLPIREQDFLCQSENYGLFSFICASFQQLSILHPKTSQALKFLIQKITKTNQKDLLYSLFKQQKNHHSFIINLIMHFAKLFATIIFFFKFINYFNFISHNTMINFLYQTGLII</sequence>
<gene>
    <name evidence="2" type="ORF">TTHERM_000138609</name>
</gene>
<dbReference type="RefSeq" id="XP_012653952.1">
    <property type="nucleotide sequence ID" value="XM_012798498.1"/>
</dbReference>